<keyword evidence="6" id="KW-0812">Transmembrane</keyword>
<dbReference type="EMBL" id="BMHH01000005">
    <property type="protein sequence ID" value="GGA89653.1"/>
    <property type="molecule type" value="Genomic_DNA"/>
</dbReference>
<dbReference type="Pfam" id="PF01553">
    <property type="entry name" value="Acyltransferase"/>
    <property type="match status" value="1"/>
</dbReference>
<feature type="transmembrane region" description="Helical" evidence="6">
    <location>
        <begin position="6"/>
        <end position="29"/>
    </location>
</feature>
<dbReference type="InterPro" id="IPR002123">
    <property type="entry name" value="Plipid/glycerol_acylTrfase"/>
</dbReference>
<name>A0A916S8D2_9HYPH</name>
<dbReference type="AlphaFoldDB" id="A0A916S8D2"/>
<dbReference type="GO" id="GO:0006654">
    <property type="term" value="P:phosphatidic acid biosynthetic process"/>
    <property type="evidence" value="ECO:0007669"/>
    <property type="project" value="TreeGrafter"/>
</dbReference>
<sequence>MIRTLRIGLVLSGMAALMLTFVPVQYLLLKAGWARKSSIPRYFHRILAWLLGFRIHVHGAMTGDRPLLLVSNHTSWSDIVLLSTVGDISFIAKTEVRDWPLFGFFAVLQRSVFVERDRRGKTGEQASEIAQRLVEGDVMVLFAEGTTSDGNRVLPFKSSLFGAASAAIRETDVETVAVQPVAIAYTKLHGLPMGRYHRPIASWPGDVELLPHLKGILREGAIDVDIRFGEPVEIRAGTDRKRLASNMEAQVRSMLLTSLMGREE</sequence>
<dbReference type="PANTHER" id="PTHR10434">
    <property type="entry name" value="1-ACYL-SN-GLYCEROL-3-PHOSPHATE ACYLTRANSFERASE"/>
    <property type="match status" value="1"/>
</dbReference>
<gene>
    <name evidence="8" type="ORF">GCM10011491_16910</name>
</gene>
<evidence type="ECO:0000259" key="7">
    <source>
        <dbReference type="SMART" id="SM00563"/>
    </source>
</evidence>
<evidence type="ECO:0000256" key="6">
    <source>
        <dbReference type="SAM" id="Phobius"/>
    </source>
</evidence>
<dbReference type="Proteomes" id="UP000646478">
    <property type="component" value="Unassembled WGS sequence"/>
</dbReference>
<keyword evidence="4" id="KW-0443">Lipid metabolism</keyword>
<dbReference type="PANTHER" id="PTHR10434:SF64">
    <property type="entry name" value="1-ACYL-SN-GLYCEROL-3-PHOSPHATE ACYLTRANSFERASE-RELATED"/>
    <property type="match status" value="1"/>
</dbReference>
<keyword evidence="3" id="KW-0808">Transferase</keyword>
<evidence type="ECO:0000313" key="9">
    <source>
        <dbReference type="Proteomes" id="UP000646478"/>
    </source>
</evidence>
<proteinExistence type="predicted"/>
<accession>A0A916S8D2</accession>
<dbReference type="GO" id="GO:0003841">
    <property type="term" value="F:1-acylglycerol-3-phosphate O-acyltransferase activity"/>
    <property type="evidence" value="ECO:0007669"/>
    <property type="project" value="TreeGrafter"/>
</dbReference>
<evidence type="ECO:0000256" key="5">
    <source>
        <dbReference type="ARBA" id="ARBA00023315"/>
    </source>
</evidence>
<protein>
    <submittedName>
        <fullName evidence="8">1-acyl-sn-glycerol-3-phosphate acyltransferase</fullName>
    </submittedName>
</protein>
<evidence type="ECO:0000313" key="8">
    <source>
        <dbReference type="EMBL" id="GGA89653.1"/>
    </source>
</evidence>
<comment type="caution">
    <text evidence="8">The sequence shown here is derived from an EMBL/GenBank/DDBJ whole genome shotgun (WGS) entry which is preliminary data.</text>
</comment>
<dbReference type="SMART" id="SM00563">
    <property type="entry name" value="PlsC"/>
    <property type="match status" value="1"/>
</dbReference>
<reference evidence="8" key="1">
    <citation type="journal article" date="2014" name="Int. J. Syst. Evol. Microbiol.">
        <title>Complete genome sequence of Corynebacterium casei LMG S-19264T (=DSM 44701T), isolated from a smear-ripened cheese.</title>
        <authorList>
            <consortium name="US DOE Joint Genome Institute (JGI-PGF)"/>
            <person name="Walter F."/>
            <person name="Albersmeier A."/>
            <person name="Kalinowski J."/>
            <person name="Ruckert C."/>
        </authorList>
    </citation>
    <scope>NUCLEOTIDE SEQUENCE</scope>
    <source>
        <strain evidence="8">CGMCC 1.15082</strain>
    </source>
</reference>
<evidence type="ECO:0000256" key="2">
    <source>
        <dbReference type="ARBA" id="ARBA00022516"/>
    </source>
</evidence>
<keyword evidence="5 8" id="KW-0012">Acyltransferase</keyword>
<evidence type="ECO:0000256" key="3">
    <source>
        <dbReference type="ARBA" id="ARBA00022679"/>
    </source>
</evidence>
<keyword evidence="2" id="KW-0444">Lipid biosynthesis</keyword>
<dbReference type="CDD" id="cd07989">
    <property type="entry name" value="LPLAT_AGPAT-like"/>
    <property type="match status" value="1"/>
</dbReference>
<dbReference type="SUPFAM" id="SSF69593">
    <property type="entry name" value="Glycerol-3-phosphate (1)-acyltransferase"/>
    <property type="match status" value="1"/>
</dbReference>
<dbReference type="RefSeq" id="WP_188823363.1">
    <property type="nucleotide sequence ID" value="NZ_BMHH01000005.1"/>
</dbReference>
<keyword evidence="9" id="KW-1185">Reference proteome</keyword>
<keyword evidence="6" id="KW-0472">Membrane</keyword>
<evidence type="ECO:0000256" key="1">
    <source>
        <dbReference type="ARBA" id="ARBA00005189"/>
    </source>
</evidence>
<evidence type="ECO:0000256" key="4">
    <source>
        <dbReference type="ARBA" id="ARBA00023098"/>
    </source>
</evidence>
<reference evidence="8" key="2">
    <citation type="submission" date="2020-09" db="EMBL/GenBank/DDBJ databases">
        <authorList>
            <person name="Sun Q."/>
            <person name="Zhou Y."/>
        </authorList>
    </citation>
    <scope>NUCLEOTIDE SEQUENCE</scope>
    <source>
        <strain evidence="8">CGMCC 1.15082</strain>
    </source>
</reference>
<organism evidence="8 9">
    <name type="scientific">Brucella endophytica</name>
    <dbReference type="NCBI Taxonomy" id="1963359"/>
    <lineage>
        <taxon>Bacteria</taxon>
        <taxon>Pseudomonadati</taxon>
        <taxon>Pseudomonadota</taxon>
        <taxon>Alphaproteobacteria</taxon>
        <taxon>Hyphomicrobiales</taxon>
        <taxon>Brucellaceae</taxon>
        <taxon>Brucella/Ochrobactrum group</taxon>
        <taxon>Brucella</taxon>
    </lineage>
</organism>
<feature type="domain" description="Phospholipid/glycerol acyltransferase" evidence="7">
    <location>
        <begin position="67"/>
        <end position="186"/>
    </location>
</feature>
<comment type="pathway">
    <text evidence="1">Lipid metabolism.</text>
</comment>
<keyword evidence="6" id="KW-1133">Transmembrane helix</keyword>